<gene>
    <name evidence="3" type="ORF">AC244_08010</name>
</gene>
<evidence type="ECO:0000259" key="2">
    <source>
        <dbReference type="Pfam" id="PF00497"/>
    </source>
</evidence>
<dbReference type="Gene3D" id="3.40.190.10">
    <property type="entry name" value="Periplasmic binding protein-like II"/>
    <property type="match status" value="2"/>
</dbReference>
<dbReference type="PANTHER" id="PTHR38834">
    <property type="entry name" value="PERIPLASMIC SUBSTRATE BINDING PROTEIN FAMILY 3"/>
    <property type="match status" value="1"/>
</dbReference>
<feature type="domain" description="Solute-binding protein family 3/N-terminal" evidence="2">
    <location>
        <begin position="24"/>
        <end position="233"/>
    </location>
</feature>
<dbReference type="OrthoDB" id="8587856at2"/>
<dbReference type="RefSeq" id="WP_053248231.1">
    <property type="nucleotide sequence ID" value="NZ_LGAP01000002.1"/>
</dbReference>
<dbReference type="PATRIC" id="fig|106592.7.peg.3255"/>
<dbReference type="EMBL" id="LGAP01000002">
    <property type="protein sequence ID" value="KOF21289.1"/>
    <property type="molecule type" value="Genomic_DNA"/>
</dbReference>
<organism evidence="3 4">
    <name type="scientific">Ensifer adhaerens</name>
    <name type="common">Sinorhizobium morelense</name>
    <dbReference type="NCBI Taxonomy" id="106592"/>
    <lineage>
        <taxon>Bacteria</taxon>
        <taxon>Pseudomonadati</taxon>
        <taxon>Pseudomonadota</taxon>
        <taxon>Alphaproteobacteria</taxon>
        <taxon>Hyphomicrobiales</taxon>
        <taxon>Rhizobiaceae</taxon>
        <taxon>Sinorhizobium/Ensifer group</taxon>
        <taxon>Ensifer</taxon>
    </lineage>
</organism>
<name>A0A0L8C3C9_ENSAD</name>
<accession>A0A0L8C3C9</accession>
<dbReference type="SUPFAM" id="SSF53850">
    <property type="entry name" value="Periplasmic binding protein-like II"/>
    <property type="match status" value="1"/>
</dbReference>
<keyword evidence="1" id="KW-0732">Signal</keyword>
<proteinExistence type="predicted"/>
<dbReference type="InterPro" id="IPR001638">
    <property type="entry name" value="Solute-binding_3/MltF_N"/>
</dbReference>
<dbReference type="AlphaFoldDB" id="A0A0L8C3C9"/>
<feature type="signal peptide" evidence="1">
    <location>
        <begin position="1"/>
        <end position="18"/>
    </location>
</feature>
<dbReference type="Proteomes" id="UP000037425">
    <property type="component" value="Unassembled WGS sequence"/>
</dbReference>
<reference evidence="4" key="1">
    <citation type="submission" date="2015-07" db="EMBL/GenBank/DDBJ databases">
        <title>Whole genome sequence of an Ensifer adhaerens strain isolated from a cave pool in the Wind Cave National Park.</title>
        <authorList>
            <person name="Eng W.W.H."/>
            <person name="Gan H.M."/>
            <person name="Barton H.A."/>
            <person name="Savka M.A."/>
        </authorList>
    </citation>
    <scope>NUCLEOTIDE SEQUENCE [LARGE SCALE GENOMIC DNA]</scope>
    <source>
        <strain evidence="4">SD006</strain>
    </source>
</reference>
<comment type="caution">
    <text evidence="3">The sequence shown here is derived from an EMBL/GenBank/DDBJ whole genome shotgun (WGS) entry which is preliminary data.</text>
</comment>
<dbReference type="Pfam" id="PF00497">
    <property type="entry name" value="SBP_bac_3"/>
    <property type="match status" value="1"/>
</dbReference>
<protein>
    <submittedName>
        <fullName evidence="3">ABC transporter substrate-binding protein</fullName>
    </submittedName>
</protein>
<feature type="chain" id="PRO_5005581619" evidence="1">
    <location>
        <begin position="19"/>
        <end position="244"/>
    </location>
</feature>
<evidence type="ECO:0000313" key="4">
    <source>
        <dbReference type="Proteomes" id="UP000037425"/>
    </source>
</evidence>
<sequence>MKELILAFFLGLSTAAEAHTIKFVTEDYPPYNFSTPSGASGSSVDQVTAIMEGLKLPYTIEVLPWARAYMLAETDASYCVFTTGRNAERDKLFQWVQPLLVDHMIMVRRKGSDIAPSSINAAKQFTIGTQREDFSATYLVEHGFQKIDYATNLDSTVKKLIAGRIDLMMTSEKTFESMRAEGKPVEAALMLEGKYYGIACHRDMDRETVEKMQRQLDRLIGTGTQDAIFGRYGLRPSGSVQATK</sequence>
<evidence type="ECO:0000313" key="3">
    <source>
        <dbReference type="EMBL" id="KOF21289.1"/>
    </source>
</evidence>
<evidence type="ECO:0000256" key="1">
    <source>
        <dbReference type="SAM" id="SignalP"/>
    </source>
</evidence>
<dbReference type="PANTHER" id="PTHR38834:SF3">
    <property type="entry name" value="SOLUTE-BINDING PROTEIN FAMILY 3_N-TERMINAL DOMAIN-CONTAINING PROTEIN"/>
    <property type="match status" value="1"/>
</dbReference>